<evidence type="ECO:0000256" key="3">
    <source>
        <dbReference type="ARBA" id="ARBA00022692"/>
    </source>
</evidence>
<feature type="coiled-coil region" evidence="6">
    <location>
        <begin position="120"/>
        <end position="147"/>
    </location>
</feature>
<dbReference type="PANTHER" id="PTHR34478">
    <property type="entry name" value="PROTEIN LEMA"/>
    <property type="match status" value="1"/>
</dbReference>
<keyword evidence="8" id="KW-1185">Reference proteome</keyword>
<proteinExistence type="inferred from homology"/>
<name>A0ABS3JNK4_9BACT</name>
<dbReference type="PROSITE" id="PS51257">
    <property type="entry name" value="PROKAR_LIPOPROTEIN"/>
    <property type="match status" value="1"/>
</dbReference>
<comment type="subcellular location">
    <subcellularLocation>
        <location evidence="1">Membrane</location>
        <topology evidence="1">Single-pass membrane protein</topology>
    </subcellularLocation>
</comment>
<evidence type="ECO:0000256" key="4">
    <source>
        <dbReference type="ARBA" id="ARBA00022989"/>
    </source>
</evidence>
<evidence type="ECO:0000256" key="1">
    <source>
        <dbReference type="ARBA" id="ARBA00004167"/>
    </source>
</evidence>
<reference evidence="7 8" key="1">
    <citation type="submission" date="2021-03" db="EMBL/GenBank/DDBJ databases">
        <title>Fibrella sp. HMF5405 genome sequencing and assembly.</title>
        <authorList>
            <person name="Kang H."/>
            <person name="Kim H."/>
            <person name="Bae S."/>
            <person name="Joh K."/>
        </authorList>
    </citation>
    <scope>NUCLEOTIDE SEQUENCE [LARGE SCALE GENOMIC DNA]</scope>
    <source>
        <strain evidence="7 8">HMF5405</strain>
    </source>
</reference>
<evidence type="ECO:0000256" key="5">
    <source>
        <dbReference type="ARBA" id="ARBA00023136"/>
    </source>
</evidence>
<accession>A0ABS3JNK4</accession>
<comment type="similarity">
    <text evidence="2">Belongs to the LemA family.</text>
</comment>
<evidence type="ECO:0000313" key="7">
    <source>
        <dbReference type="EMBL" id="MBO0951596.1"/>
    </source>
</evidence>
<keyword evidence="4" id="KW-1133">Transmembrane helix</keyword>
<dbReference type="InterPro" id="IPR007156">
    <property type="entry name" value="MamQ_LemA"/>
</dbReference>
<sequence length="197" mass="21566">MSRGLIIFVVVAALLGMYGCSSYNGLVDKDTNVDKYWSQVQTQYQRRADLIPNLVRTVQGVANFEKSTLQSVIEARASATSIKLSADQLTPENIQKFQAAQDQLGGSLSRLLAVSENYPQLKATQNFSELQAQLEGTENRIAVARNDFNTAATDYNKSVRSFPNNIFAGIFGFPRKGLFEASAAAQNAPTVDFGTQK</sequence>
<dbReference type="InterPro" id="IPR023353">
    <property type="entry name" value="LemA-like_dom_sf"/>
</dbReference>
<organism evidence="7 8">
    <name type="scientific">Fibrella forsythiae</name>
    <dbReference type="NCBI Taxonomy" id="2817061"/>
    <lineage>
        <taxon>Bacteria</taxon>
        <taxon>Pseudomonadati</taxon>
        <taxon>Bacteroidota</taxon>
        <taxon>Cytophagia</taxon>
        <taxon>Cytophagales</taxon>
        <taxon>Spirosomataceae</taxon>
        <taxon>Fibrella</taxon>
    </lineage>
</organism>
<comment type="caution">
    <text evidence="7">The sequence shown here is derived from an EMBL/GenBank/DDBJ whole genome shotgun (WGS) entry which is preliminary data.</text>
</comment>
<protein>
    <submittedName>
        <fullName evidence="7">LemA family protein</fullName>
    </submittedName>
</protein>
<dbReference type="SUPFAM" id="SSF140478">
    <property type="entry name" value="LemA-like"/>
    <property type="match status" value="1"/>
</dbReference>
<keyword evidence="5" id="KW-0472">Membrane</keyword>
<dbReference type="Gene3D" id="1.20.1440.20">
    <property type="entry name" value="LemA-like domain"/>
    <property type="match status" value="1"/>
</dbReference>
<dbReference type="EMBL" id="JAFMYW010000008">
    <property type="protein sequence ID" value="MBO0951596.1"/>
    <property type="molecule type" value="Genomic_DNA"/>
</dbReference>
<dbReference type="Pfam" id="PF04011">
    <property type="entry name" value="LemA"/>
    <property type="match status" value="1"/>
</dbReference>
<dbReference type="RefSeq" id="WP_207331547.1">
    <property type="nucleotide sequence ID" value="NZ_JAFMYW010000008.1"/>
</dbReference>
<evidence type="ECO:0000256" key="6">
    <source>
        <dbReference type="SAM" id="Coils"/>
    </source>
</evidence>
<dbReference type="PANTHER" id="PTHR34478:SF2">
    <property type="entry name" value="MEMBRANE PROTEIN"/>
    <property type="match status" value="1"/>
</dbReference>
<evidence type="ECO:0000256" key="2">
    <source>
        <dbReference type="ARBA" id="ARBA00008854"/>
    </source>
</evidence>
<keyword evidence="3" id="KW-0812">Transmembrane</keyword>
<evidence type="ECO:0000313" key="8">
    <source>
        <dbReference type="Proteomes" id="UP000664628"/>
    </source>
</evidence>
<keyword evidence="6" id="KW-0175">Coiled coil</keyword>
<dbReference type="Proteomes" id="UP000664628">
    <property type="component" value="Unassembled WGS sequence"/>
</dbReference>
<gene>
    <name evidence="7" type="ORF">J2I46_23635</name>
</gene>